<comment type="caution">
    <text evidence="2">The sequence shown here is derived from an EMBL/GenBank/DDBJ whole genome shotgun (WGS) entry which is preliminary data.</text>
</comment>
<sequence>MSDDELEQIKAKKLAEMMKKQQELTNLYETGVIELNSSNFEQTISSESPTLVDFWAEWCGPCRQCSQCLQERQENSKKLDLQD</sequence>
<dbReference type="InterPro" id="IPR017937">
    <property type="entry name" value="Thioredoxin_CS"/>
</dbReference>
<accession>A0A0F8WMW9</accession>
<dbReference type="EMBL" id="LAZR01064177">
    <property type="protein sequence ID" value="KKK58038.1"/>
    <property type="molecule type" value="Genomic_DNA"/>
</dbReference>
<dbReference type="Gene3D" id="3.40.30.10">
    <property type="entry name" value="Glutaredoxin"/>
    <property type="match status" value="1"/>
</dbReference>
<gene>
    <name evidence="2" type="ORF">LCGC14_3048460</name>
</gene>
<dbReference type="InterPro" id="IPR036249">
    <property type="entry name" value="Thioredoxin-like_sf"/>
</dbReference>
<reference evidence="2" key="1">
    <citation type="journal article" date="2015" name="Nature">
        <title>Complex archaea that bridge the gap between prokaryotes and eukaryotes.</title>
        <authorList>
            <person name="Spang A."/>
            <person name="Saw J.H."/>
            <person name="Jorgensen S.L."/>
            <person name="Zaremba-Niedzwiedzka K."/>
            <person name="Martijn J."/>
            <person name="Lind A.E."/>
            <person name="van Eijk R."/>
            <person name="Schleper C."/>
            <person name="Guy L."/>
            <person name="Ettema T.J."/>
        </authorList>
    </citation>
    <scope>NUCLEOTIDE SEQUENCE</scope>
</reference>
<feature type="domain" description="Thioredoxin" evidence="1">
    <location>
        <begin position="32"/>
        <end position="77"/>
    </location>
</feature>
<evidence type="ECO:0000313" key="2">
    <source>
        <dbReference type="EMBL" id="KKK58038.1"/>
    </source>
</evidence>
<protein>
    <recommendedName>
        <fullName evidence="1">Thioredoxin domain-containing protein</fullName>
    </recommendedName>
</protein>
<dbReference type="Pfam" id="PF00085">
    <property type="entry name" value="Thioredoxin"/>
    <property type="match status" value="1"/>
</dbReference>
<dbReference type="SUPFAM" id="SSF52833">
    <property type="entry name" value="Thioredoxin-like"/>
    <property type="match status" value="1"/>
</dbReference>
<evidence type="ECO:0000259" key="1">
    <source>
        <dbReference type="Pfam" id="PF00085"/>
    </source>
</evidence>
<dbReference type="CDD" id="cd02947">
    <property type="entry name" value="TRX_family"/>
    <property type="match status" value="1"/>
</dbReference>
<name>A0A0F8WMW9_9ZZZZ</name>
<dbReference type="PROSITE" id="PS00194">
    <property type="entry name" value="THIOREDOXIN_1"/>
    <property type="match status" value="1"/>
</dbReference>
<dbReference type="AlphaFoldDB" id="A0A0F8WMW9"/>
<proteinExistence type="predicted"/>
<organism evidence="2">
    <name type="scientific">marine sediment metagenome</name>
    <dbReference type="NCBI Taxonomy" id="412755"/>
    <lineage>
        <taxon>unclassified sequences</taxon>
        <taxon>metagenomes</taxon>
        <taxon>ecological metagenomes</taxon>
    </lineage>
</organism>
<dbReference type="InterPro" id="IPR013766">
    <property type="entry name" value="Thioredoxin_domain"/>
</dbReference>